<protein>
    <submittedName>
        <fullName evidence="2">Uncharacterized protein</fullName>
    </submittedName>
</protein>
<evidence type="ECO:0000256" key="1">
    <source>
        <dbReference type="SAM" id="Phobius"/>
    </source>
</evidence>
<organism evidence="2">
    <name type="scientific">marine sediment metagenome</name>
    <dbReference type="NCBI Taxonomy" id="412755"/>
    <lineage>
        <taxon>unclassified sequences</taxon>
        <taxon>metagenomes</taxon>
        <taxon>ecological metagenomes</taxon>
    </lineage>
</organism>
<keyword evidence="1" id="KW-0812">Transmembrane</keyword>
<feature type="transmembrane region" description="Helical" evidence="1">
    <location>
        <begin position="53"/>
        <end position="73"/>
    </location>
</feature>
<keyword evidence="1" id="KW-1133">Transmembrane helix</keyword>
<accession>A0A0F9R7S3</accession>
<sequence>MVVVFYANTTTPLALSGGIVKMKKLFRWTAAVIGITIGGTFCAFLVAGGLLSLWYAILVTTITITFLVVLVVAKSKGANLRLRGSLRRLVKGS</sequence>
<gene>
    <name evidence="2" type="ORF">LCGC14_0683580</name>
</gene>
<name>A0A0F9R7S3_9ZZZZ</name>
<keyword evidence="1" id="KW-0472">Membrane</keyword>
<proteinExistence type="predicted"/>
<evidence type="ECO:0000313" key="2">
    <source>
        <dbReference type="EMBL" id="KKN45372.1"/>
    </source>
</evidence>
<feature type="transmembrane region" description="Helical" evidence="1">
    <location>
        <begin position="25"/>
        <end position="47"/>
    </location>
</feature>
<dbReference type="EMBL" id="LAZR01001393">
    <property type="protein sequence ID" value="KKN45372.1"/>
    <property type="molecule type" value="Genomic_DNA"/>
</dbReference>
<comment type="caution">
    <text evidence="2">The sequence shown here is derived from an EMBL/GenBank/DDBJ whole genome shotgun (WGS) entry which is preliminary data.</text>
</comment>
<reference evidence="2" key="1">
    <citation type="journal article" date="2015" name="Nature">
        <title>Complex archaea that bridge the gap between prokaryotes and eukaryotes.</title>
        <authorList>
            <person name="Spang A."/>
            <person name="Saw J.H."/>
            <person name="Jorgensen S.L."/>
            <person name="Zaremba-Niedzwiedzka K."/>
            <person name="Martijn J."/>
            <person name="Lind A.E."/>
            <person name="van Eijk R."/>
            <person name="Schleper C."/>
            <person name="Guy L."/>
            <person name="Ettema T.J."/>
        </authorList>
    </citation>
    <scope>NUCLEOTIDE SEQUENCE</scope>
</reference>
<dbReference type="AlphaFoldDB" id="A0A0F9R7S3"/>